<evidence type="ECO:0000256" key="2">
    <source>
        <dbReference type="ARBA" id="ARBA00022448"/>
    </source>
</evidence>
<feature type="domain" description="ABC transporter" evidence="9">
    <location>
        <begin position="8"/>
        <end position="238"/>
    </location>
</feature>
<dbReference type="PROSITE" id="PS00211">
    <property type="entry name" value="ABC_TRANSPORTER_1"/>
    <property type="match status" value="1"/>
</dbReference>
<dbReference type="GO" id="GO:0005524">
    <property type="term" value="F:ATP binding"/>
    <property type="evidence" value="ECO:0007669"/>
    <property type="project" value="UniProtKB-KW"/>
</dbReference>
<dbReference type="NCBIfam" id="TIGR01188">
    <property type="entry name" value="drrA"/>
    <property type="match status" value="1"/>
</dbReference>
<comment type="subcellular location">
    <subcellularLocation>
        <location evidence="1">Cell membrane</location>
        <topology evidence="1">Peripheral membrane protein</topology>
        <orientation evidence="1">Cytoplasmic side</orientation>
    </subcellularLocation>
</comment>
<evidence type="ECO:0000256" key="1">
    <source>
        <dbReference type="ARBA" id="ARBA00004413"/>
    </source>
</evidence>
<comment type="similarity">
    <text evidence="8">Belongs to the ABC transporter superfamily. Drug exporter-1 (DrugE1) (TC 3.A.1.105) family.</text>
</comment>
<keyword evidence="6" id="KW-1278">Translocase</keyword>
<dbReference type="EMBL" id="CAFBMK010000068">
    <property type="protein sequence ID" value="CAB4913339.1"/>
    <property type="molecule type" value="Genomic_DNA"/>
</dbReference>
<dbReference type="Gene3D" id="3.40.50.300">
    <property type="entry name" value="P-loop containing nucleotide triphosphate hydrolases"/>
    <property type="match status" value="1"/>
</dbReference>
<sequence>MPPTTPAVETDGLTRRYGDFTAVDALDLRVERGTVVSVLGPNGAGKTTTVRMLATLIAPTSGTARVGGHDVVREADAVRGVISLTGQFAALEGNLTARENLVLMGRLRGHGRAGAATIADHLIDRFDIGEFRDRLIKGLSGGQRRRVDLAASLVVQPELLVLDEPTTGLDPRSRQVVWQTVRDLVAEGVTLLLTTQYLEEADALADRIVLIDHGREVAEGTPTELKARIGEQRVDVVAVDAAGVEALRSALAPRFDVTVPAGGRTVSIPAPDESLDLERVAAVVRESGVPIDELALRRPTLDDAFLALTGRPPSESASPETAEVAA</sequence>
<dbReference type="PANTHER" id="PTHR42711">
    <property type="entry name" value="ABC TRANSPORTER ATP-BINDING PROTEIN"/>
    <property type="match status" value="1"/>
</dbReference>
<evidence type="ECO:0000256" key="3">
    <source>
        <dbReference type="ARBA" id="ARBA00022475"/>
    </source>
</evidence>
<dbReference type="InterPro" id="IPR005894">
    <property type="entry name" value="DrrA"/>
</dbReference>
<dbReference type="InterPro" id="IPR003593">
    <property type="entry name" value="AAA+_ATPase"/>
</dbReference>
<keyword evidence="5" id="KW-0067">ATP-binding</keyword>
<dbReference type="AlphaFoldDB" id="A0A6J7HC67"/>
<dbReference type="GO" id="GO:0005886">
    <property type="term" value="C:plasma membrane"/>
    <property type="evidence" value="ECO:0007669"/>
    <property type="project" value="UniProtKB-SubCell"/>
</dbReference>
<dbReference type="InterPro" id="IPR003439">
    <property type="entry name" value="ABC_transporter-like_ATP-bd"/>
</dbReference>
<organism evidence="10">
    <name type="scientific">freshwater metagenome</name>
    <dbReference type="NCBI Taxonomy" id="449393"/>
    <lineage>
        <taxon>unclassified sequences</taxon>
        <taxon>metagenomes</taxon>
        <taxon>ecological metagenomes</taxon>
    </lineage>
</organism>
<proteinExistence type="inferred from homology"/>
<evidence type="ECO:0000256" key="4">
    <source>
        <dbReference type="ARBA" id="ARBA00022741"/>
    </source>
</evidence>
<dbReference type="InterPro" id="IPR050763">
    <property type="entry name" value="ABC_transporter_ATP-binding"/>
</dbReference>
<evidence type="ECO:0000256" key="7">
    <source>
        <dbReference type="ARBA" id="ARBA00023136"/>
    </source>
</evidence>
<protein>
    <submittedName>
        <fullName evidence="10">Unannotated protein</fullName>
    </submittedName>
</protein>
<dbReference type="GO" id="GO:1900753">
    <property type="term" value="P:doxorubicin transport"/>
    <property type="evidence" value="ECO:0007669"/>
    <property type="project" value="InterPro"/>
</dbReference>
<dbReference type="Pfam" id="PF00005">
    <property type="entry name" value="ABC_tran"/>
    <property type="match status" value="1"/>
</dbReference>
<reference evidence="10" key="1">
    <citation type="submission" date="2020-05" db="EMBL/GenBank/DDBJ databases">
        <authorList>
            <person name="Chiriac C."/>
            <person name="Salcher M."/>
            <person name="Ghai R."/>
            <person name="Kavagutti S V."/>
        </authorList>
    </citation>
    <scope>NUCLEOTIDE SEQUENCE</scope>
</reference>
<dbReference type="PROSITE" id="PS50893">
    <property type="entry name" value="ABC_TRANSPORTER_2"/>
    <property type="match status" value="1"/>
</dbReference>
<name>A0A6J7HC67_9ZZZZ</name>
<keyword evidence="4" id="KW-0547">Nucleotide-binding</keyword>
<dbReference type="GO" id="GO:0016887">
    <property type="term" value="F:ATP hydrolysis activity"/>
    <property type="evidence" value="ECO:0007669"/>
    <property type="project" value="InterPro"/>
</dbReference>
<accession>A0A6J7HC67</accession>
<dbReference type="SUPFAM" id="SSF52540">
    <property type="entry name" value="P-loop containing nucleoside triphosphate hydrolases"/>
    <property type="match status" value="1"/>
</dbReference>
<keyword evidence="3" id="KW-1003">Cell membrane</keyword>
<keyword evidence="2" id="KW-0813">Transport</keyword>
<dbReference type="InterPro" id="IPR017871">
    <property type="entry name" value="ABC_transporter-like_CS"/>
</dbReference>
<evidence type="ECO:0000256" key="6">
    <source>
        <dbReference type="ARBA" id="ARBA00022967"/>
    </source>
</evidence>
<dbReference type="SMART" id="SM00382">
    <property type="entry name" value="AAA"/>
    <property type="match status" value="1"/>
</dbReference>
<evidence type="ECO:0000256" key="8">
    <source>
        <dbReference type="ARBA" id="ARBA00049985"/>
    </source>
</evidence>
<dbReference type="PANTHER" id="PTHR42711:SF19">
    <property type="entry name" value="DOXORUBICIN RESISTANCE ATP-BINDING PROTEIN DRRA"/>
    <property type="match status" value="1"/>
</dbReference>
<evidence type="ECO:0000256" key="5">
    <source>
        <dbReference type="ARBA" id="ARBA00022840"/>
    </source>
</evidence>
<gene>
    <name evidence="10" type="ORF">UFOPK3564_01401</name>
</gene>
<dbReference type="GO" id="GO:0043215">
    <property type="term" value="P:daunorubicin transport"/>
    <property type="evidence" value="ECO:0007669"/>
    <property type="project" value="InterPro"/>
</dbReference>
<keyword evidence="7" id="KW-0472">Membrane</keyword>
<evidence type="ECO:0000313" key="10">
    <source>
        <dbReference type="EMBL" id="CAB4913339.1"/>
    </source>
</evidence>
<dbReference type="FunFam" id="3.40.50.300:FF:000589">
    <property type="entry name" value="ABC transporter, ATP-binding subunit"/>
    <property type="match status" value="1"/>
</dbReference>
<dbReference type="InterPro" id="IPR027417">
    <property type="entry name" value="P-loop_NTPase"/>
</dbReference>
<evidence type="ECO:0000259" key="9">
    <source>
        <dbReference type="PROSITE" id="PS50893"/>
    </source>
</evidence>